<dbReference type="AlphaFoldDB" id="A0A9P6DBM1"/>
<accession>A0A9P6DBM1</accession>
<dbReference type="OrthoDB" id="2369050at2759"/>
<organism evidence="1 2">
    <name type="scientific">Pleurotus eryngii</name>
    <name type="common">Boletus of the steppes</name>
    <dbReference type="NCBI Taxonomy" id="5323"/>
    <lineage>
        <taxon>Eukaryota</taxon>
        <taxon>Fungi</taxon>
        <taxon>Dikarya</taxon>
        <taxon>Basidiomycota</taxon>
        <taxon>Agaricomycotina</taxon>
        <taxon>Agaricomycetes</taxon>
        <taxon>Agaricomycetidae</taxon>
        <taxon>Agaricales</taxon>
        <taxon>Pleurotineae</taxon>
        <taxon>Pleurotaceae</taxon>
        <taxon>Pleurotus</taxon>
    </lineage>
</organism>
<sequence>MVKTVAYGMSSVHAIRWLVATGPSLSSMDWETYKDQMRSLFLPTDWEYTARMAVLWLKQGSRPFMDFALELMGKNNLLAGTVSFMNDDFIRDAIEAGMEPDLAQECHWENTNRLSEFRPWLDEVKRLDEQRRQRFEEIAKEFARLNIRGSGAGSSAYAKSTSHQSSNAGAAKGGLSAQQMFVPIPKLLEEERKLLAANGGCFKCRQFFAGHIGPRCPNSTIDGATYKTLTERDVPPHPANYVPRGTSSGRVAAVVEKAPDVEEEVISFDSRIETVAAVLPNAVSAVVDMGSPGYSDDECAPFSCSNLFWSCLLPSTSLDTPLSVKGLIDDGSSVVLIKEELARRLKLPILQASDLFQCQAAFSEDKVSLSLSSFVKIQPVSLDGRFTSRTLRAFISPSLVTDLILGLPFLASNSLLVDHGSNSCIARMDNCTSYDLLHPESVVPSKPPPLWKSHHVRASEVRAAR</sequence>
<dbReference type="Gene3D" id="2.40.70.10">
    <property type="entry name" value="Acid Proteases"/>
    <property type="match status" value="1"/>
</dbReference>
<dbReference type="InterPro" id="IPR021109">
    <property type="entry name" value="Peptidase_aspartic_dom_sf"/>
</dbReference>
<protein>
    <submittedName>
        <fullName evidence="1">Uncharacterized protein</fullName>
    </submittedName>
</protein>
<evidence type="ECO:0000313" key="1">
    <source>
        <dbReference type="EMBL" id="KAF9498757.1"/>
    </source>
</evidence>
<dbReference type="Proteomes" id="UP000807025">
    <property type="component" value="Unassembled WGS sequence"/>
</dbReference>
<name>A0A9P6DBM1_PLEER</name>
<dbReference type="CDD" id="cd00303">
    <property type="entry name" value="retropepsin_like"/>
    <property type="match status" value="1"/>
</dbReference>
<comment type="caution">
    <text evidence="1">The sequence shown here is derived from an EMBL/GenBank/DDBJ whole genome shotgun (WGS) entry which is preliminary data.</text>
</comment>
<reference evidence="1" key="1">
    <citation type="submission" date="2020-11" db="EMBL/GenBank/DDBJ databases">
        <authorList>
            <consortium name="DOE Joint Genome Institute"/>
            <person name="Ahrendt S."/>
            <person name="Riley R."/>
            <person name="Andreopoulos W."/>
            <person name="Labutti K."/>
            <person name="Pangilinan J."/>
            <person name="Ruiz-Duenas F.J."/>
            <person name="Barrasa J.M."/>
            <person name="Sanchez-Garcia M."/>
            <person name="Camarero S."/>
            <person name="Miyauchi S."/>
            <person name="Serrano A."/>
            <person name="Linde D."/>
            <person name="Babiker R."/>
            <person name="Drula E."/>
            <person name="Ayuso-Fernandez I."/>
            <person name="Pacheco R."/>
            <person name="Padilla G."/>
            <person name="Ferreira P."/>
            <person name="Barriuso J."/>
            <person name="Kellner H."/>
            <person name="Castanera R."/>
            <person name="Alfaro M."/>
            <person name="Ramirez L."/>
            <person name="Pisabarro A.G."/>
            <person name="Kuo A."/>
            <person name="Tritt A."/>
            <person name="Lipzen A."/>
            <person name="He G."/>
            <person name="Yan M."/>
            <person name="Ng V."/>
            <person name="Cullen D."/>
            <person name="Martin F."/>
            <person name="Rosso M.-N."/>
            <person name="Henrissat B."/>
            <person name="Hibbett D."/>
            <person name="Martinez A.T."/>
            <person name="Grigoriev I.V."/>
        </authorList>
    </citation>
    <scope>NUCLEOTIDE SEQUENCE</scope>
    <source>
        <strain evidence="1">ATCC 90797</strain>
    </source>
</reference>
<keyword evidence="2" id="KW-1185">Reference proteome</keyword>
<gene>
    <name evidence="1" type="ORF">BDN71DRAFT_1503818</name>
</gene>
<evidence type="ECO:0000313" key="2">
    <source>
        <dbReference type="Proteomes" id="UP000807025"/>
    </source>
</evidence>
<dbReference type="EMBL" id="MU154536">
    <property type="protein sequence ID" value="KAF9498757.1"/>
    <property type="molecule type" value="Genomic_DNA"/>
</dbReference>
<proteinExistence type="predicted"/>